<dbReference type="PANTHER" id="PTHR13094:SF1">
    <property type="entry name" value="NADH DEHYDROGENASE [UBIQUINONE] 1 BETA SUBCOMPLEX SUBUNIT 10"/>
    <property type="match status" value="1"/>
</dbReference>
<dbReference type="FunCoup" id="Q011A1">
    <property type="interactions" value="371"/>
</dbReference>
<keyword evidence="10" id="KW-0830">Ubiquinone</keyword>
<dbReference type="EMBL" id="CAID01000009">
    <property type="protein sequence ID" value="CAL55529.1"/>
    <property type="molecule type" value="Genomic_DNA"/>
</dbReference>
<dbReference type="Proteomes" id="UP000009170">
    <property type="component" value="Unassembled WGS sequence"/>
</dbReference>
<evidence type="ECO:0000256" key="2">
    <source>
        <dbReference type="ARBA" id="ARBA00022448"/>
    </source>
</evidence>
<evidence type="ECO:0000256" key="8">
    <source>
        <dbReference type="SAM" id="MobiDB-lite"/>
    </source>
</evidence>
<dbReference type="InterPro" id="IPR039993">
    <property type="entry name" value="NDUFB10"/>
</dbReference>
<gene>
    <name evidence="10" type="ORF">BE221DRAFT_16785</name>
    <name evidence="9" type="ORF">OT_ostta09g03690</name>
</gene>
<reference evidence="9 11" key="1">
    <citation type="journal article" date="2006" name="Proc. Natl. Acad. Sci. U.S.A.">
        <title>Genome analysis of the smallest free-living eukaryote Ostreococcus tauri unveils many unique features.</title>
        <authorList>
            <person name="Derelle E."/>
            <person name="Ferraz C."/>
            <person name="Rombauts S."/>
            <person name="Rouze P."/>
            <person name="Worden A.Z."/>
            <person name="Robbens S."/>
            <person name="Partensky F."/>
            <person name="Degroeve S."/>
            <person name="Echeynie S."/>
            <person name="Cooke R."/>
            <person name="Saeys Y."/>
            <person name="Wuyts J."/>
            <person name="Jabbari K."/>
            <person name="Bowler C."/>
            <person name="Panaud O."/>
            <person name="Piegu B."/>
            <person name="Ball S.G."/>
            <person name="Ral J.-P."/>
            <person name="Bouget F.-Y."/>
            <person name="Piganeau G."/>
            <person name="De Baets B."/>
            <person name="Picard A."/>
            <person name="Delseny M."/>
            <person name="Demaille J."/>
            <person name="Van de Peer Y."/>
            <person name="Moreau H."/>
        </authorList>
    </citation>
    <scope>NUCLEOTIDE SEQUENCE [LARGE SCALE GENOMIC DNA]</scope>
    <source>
        <strain evidence="9 11">OTTH0595</strain>
    </source>
</reference>
<keyword evidence="7" id="KW-0472">Membrane</keyword>
<accession>Q011A1</accession>
<protein>
    <submittedName>
        <fullName evidence="9">Complex I subunit NDUFS6</fullName>
    </submittedName>
    <submittedName>
        <fullName evidence="10">Putative NADH-ubiquinone oxidoreductase 12 kd subunit</fullName>
    </submittedName>
</protein>
<evidence type="ECO:0000256" key="7">
    <source>
        <dbReference type="ARBA" id="ARBA00023136"/>
    </source>
</evidence>
<dbReference type="OrthoDB" id="10252718at2759"/>
<evidence type="ECO:0000256" key="6">
    <source>
        <dbReference type="ARBA" id="ARBA00023128"/>
    </source>
</evidence>
<dbReference type="RefSeq" id="XP_003081360.1">
    <property type="nucleotide sequence ID" value="XM_003081312.1"/>
</dbReference>
<proteinExistence type="predicted"/>
<keyword evidence="4" id="KW-0999">Mitochondrion inner membrane</keyword>
<evidence type="ECO:0000256" key="1">
    <source>
        <dbReference type="ARBA" id="ARBA00004443"/>
    </source>
</evidence>
<organism evidence="9 11">
    <name type="scientific">Ostreococcus tauri</name>
    <name type="common">Marine green alga</name>
    <dbReference type="NCBI Taxonomy" id="70448"/>
    <lineage>
        <taxon>Eukaryota</taxon>
        <taxon>Viridiplantae</taxon>
        <taxon>Chlorophyta</taxon>
        <taxon>Mamiellophyceae</taxon>
        <taxon>Mamiellales</taxon>
        <taxon>Bathycoccaceae</taxon>
        <taxon>Ostreococcus</taxon>
    </lineage>
</organism>
<evidence type="ECO:0000313" key="9">
    <source>
        <dbReference type="EMBL" id="CAL55529.1"/>
    </source>
</evidence>
<accession>A0A1Y5IGU4</accession>
<dbReference type="GeneID" id="9831929"/>
<name>Q011A1_OSTTA</name>
<keyword evidence="3" id="KW-0679">Respiratory chain</keyword>
<feature type="region of interest" description="Disordered" evidence="8">
    <location>
        <begin position="1"/>
        <end position="22"/>
    </location>
</feature>
<comment type="subcellular location">
    <subcellularLocation>
        <location evidence="1">Mitochondrion inner membrane</location>
        <topology evidence="1">Peripheral membrane protein</topology>
        <orientation evidence="1">Matrix side</orientation>
    </subcellularLocation>
</comment>
<keyword evidence="5" id="KW-0249">Electron transport</keyword>
<dbReference type="Proteomes" id="UP000195557">
    <property type="component" value="Unassembled WGS sequence"/>
</dbReference>
<accession>A0A454XT99</accession>
<dbReference type="PANTHER" id="PTHR13094">
    <property type="entry name" value="NADH-UBIQUINONE OXIDOREDUCTASE PDSW SUBUNIT"/>
    <property type="match status" value="1"/>
</dbReference>
<keyword evidence="2" id="KW-0813">Transport</keyword>
<dbReference type="KEGG" id="ota:OT_ostta09g03690"/>
<evidence type="ECO:0000256" key="4">
    <source>
        <dbReference type="ARBA" id="ARBA00022792"/>
    </source>
</evidence>
<evidence type="ECO:0000256" key="5">
    <source>
        <dbReference type="ARBA" id="ARBA00022982"/>
    </source>
</evidence>
<dbReference type="STRING" id="70448.Q011A1"/>
<evidence type="ECO:0000313" key="10">
    <source>
        <dbReference type="EMBL" id="OUS48780.1"/>
    </source>
</evidence>
<keyword evidence="11" id="KW-1185">Reference proteome</keyword>
<reference evidence="10" key="3">
    <citation type="submission" date="2017-04" db="EMBL/GenBank/DDBJ databases">
        <title>Population genomics of picophytoplankton unveils novel chromosome hypervariability.</title>
        <authorList>
            <consortium name="DOE Joint Genome Institute"/>
            <person name="Blanc-Mathieu R."/>
            <person name="Krasovec M."/>
            <person name="Hebrard M."/>
            <person name="Yau S."/>
            <person name="Desgranges E."/>
            <person name="Martin J."/>
            <person name="Schackwitz W."/>
            <person name="Kuo A."/>
            <person name="Salin G."/>
            <person name="Donnadieu C."/>
            <person name="Desdevises Y."/>
            <person name="Sanchez-Ferandin S."/>
            <person name="Moreau H."/>
            <person name="Rivals E."/>
            <person name="Grigoriev I.V."/>
            <person name="Grimsley N."/>
            <person name="Eyre-Walker A."/>
            <person name="Piganeau G."/>
        </authorList>
    </citation>
    <scope>NUCLEOTIDE SEQUENCE [LARGE SCALE GENOMIC DNA]</scope>
    <source>
        <strain evidence="10">RCC 1115</strain>
    </source>
</reference>
<evidence type="ECO:0000313" key="11">
    <source>
        <dbReference type="Proteomes" id="UP000009170"/>
    </source>
</evidence>
<reference evidence="9" key="2">
    <citation type="journal article" date="2014" name="BMC Genomics">
        <title>An improved genome of the model marine alga Ostreococcus tauri unfolds by assessing Illumina de novo assemblies.</title>
        <authorList>
            <person name="Blanc-Mathieu R."/>
            <person name="Verhelst B."/>
            <person name="Derelle E."/>
            <person name="Rombauts S."/>
            <person name="Bouget F.Y."/>
            <person name="Carre I."/>
            <person name="Chateau A."/>
            <person name="Eyre-Walker A."/>
            <person name="Grimsley N."/>
            <person name="Moreau H."/>
            <person name="Piegu B."/>
            <person name="Rivals E."/>
            <person name="Schackwitz W."/>
            <person name="Van de Peer Y."/>
            <person name="Piganeau G."/>
        </authorList>
    </citation>
    <scope>NUCLEOTIDE SEQUENCE</scope>
    <source>
        <strain evidence="9">RCC4221</strain>
    </source>
</reference>
<dbReference type="InParanoid" id="Q011A1"/>
<dbReference type="AlphaFoldDB" id="Q011A1"/>
<sequence length="112" mass="12248">MVDARARAGARTTLPEGPRDVDAIEGFDAQAPRRSADAKAVIDARELAARERMIGVERAKLLREEVVRCYREQGVNHLEGCKARVRAYLAATRDVGANGGLNFGEHDRGFGQ</sequence>
<dbReference type="GO" id="GO:0005743">
    <property type="term" value="C:mitochondrial inner membrane"/>
    <property type="evidence" value="ECO:0007669"/>
    <property type="project" value="UniProtKB-SubCell"/>
</dbReference>
<dbReference type="EMBL" id="KZ155772">
    <property type="protein sequence ID" value="OUS48780.1"/>
    <property type="molecule type" value="Genomic_DNA"/>
</dbReference>
<evidence type="ECO:0000256" key="3">
    <source>
        <dbReference type="ARBA" id="ARBA00022660"/>
    </source>
</evidence>
<keyword evidence="6" id="KW-0496">Mitochondrion</keyword>